<feature type="non-terminal residue" evidence="5">
    <location>
        <position position="202"/>
    </location>
</feature>
<sequence>KDRLKEPPKEPTLGSESSPGGKCRGSTKYIECWGADKPFANITESTLAKNIGLTSIAMIESNLLPSKTTCFEGGHWMNSEDLNPVTLWFRKHSQEHDYKNQTDPQFKYYVTCTALLFVCIATIQGFNIPKGIVVYGSYGPTLVTLLVFVYLCWMEGCTRKYSITPQDDERGAEMINDCRWLRVSVFVVTISLIAACCVITLL</sequence>
<feature type="transmembrane region" description="Helical" evidence="4">
    <location>
        <begin position="108"/>
        <end position="126"/>
    </location>
</feature>
<dbReference type="GO" id="GO:0006171">
    <property type="term" value="P:cAMP biosynthetic process"/>
    <property type="evidence" value="ECO:0007669"/>
    <property type="project" value="TreeGrafter"/>
</dbReference>
<dbReference type="GO" id="GO:0007193">
    <property type="term" value="P:adenylate cyclase-inhibiting G protein-coupled receptor signaling pathway"/>
    <property type="evidence" value="ECO:0007669"/>
    <property type="project" value="TreeGrafter"/>
</dbReference>
<dbReference type="PANTHER" id="PTHR45627">
    <property type="entry name" value="ADENYLATE CYCLASE TYPE 1"/>
    <property type="match status" value="1"/>
</dbReference>
<dbReference type="GO" id="GO:0005886">
    <property type="term" value="C:plasma membrane"/>
    <property type="evidence" value="ECO:0007669"/>
    <property type="project" value="TreeGrafter"/>
</dbReference>
<dbReference type="AlphaFoldDB" id="A0A1B6DE10"/>
<keyword evidence="1" id="KW-0547">Nucleotide-binding</keyword>
<dbReference type="GO" id="GO:0000166">
    <property type="term" value="F:nucleotide binding"/>
    <property type="evidence" value="ECO:0007669"/>
    <property type="project" value="UniProtKB-KW"/>
</dbReference>
<feature type="transmembrane region" description="Helical" evidence="4">
    <location>
        <begin position="132"/>
        <end position="153"/>
    </location>
</feature>
<accession>A0A1B6DE10</accession>
<evidence type="ECO:0000256" key="3">
    <source>
        <dbReference type="SAM" id="MobiDB-lite"/>
    </source>
</evidence>
<dbReference type="GO" id="GO:0007189">
    <property type="term" value="P:adenylate cyclase-activating G protein-coupled receptor signaling pathway"/>
    <property type="evidence" value="ECO:0007669"/>
    <property type="project" value="TreeGrafter"/>
</dbReference>
<name>A0A1B6DE10_9HEMI</name>
<evidence type="ECO:0000256" key="1">
    <source>
        <dbReference type="ARBA" id="ARBA00022741"/>
    </source>
</evidence>
<organism evidence="5">
    <name type="scientific">Clastoptera arizonana</name>
    <name type="common">Arizona spittle bug</name>
    <dbReference type="NCBI Taxonomy" id="38151"/>
    <lineage>
        <taxon>Eukaryota</taxon>
        <taxon>Metazoa</taxon>
        <taxon>Ecdysozoa</taxon>
        <taxon>Arthropoda</taxon>
        <taxon>Hexapoda</taxon>
        <taxon>Insecta</taxon>
        <taxon>Pterygota</taxon>
        <taxon>Neoptera</taxon>
        <taxon>Paraneoptera</taxon>
        <taxon>Hemiptera</taxon>
        <taxon>Auchenorrhyncha</taxon>
        <taxon>Cercopoidea</taxon>
        <taxon>Clastopteridae</taxon>
        <taxon>Clastoptera</taxon>
    </lineage>
</organism>
<dbReference type="GO" id="GO:0004016">
    <property type="term" value="F:adenylate cyclase activity"/>
    <property type="evidence" value="ECO:0007669"/>
    <property type="project" value="TreeGrafter"/>
</dbReference>
<reference evidence="5" key="1">
    <citation type="submission" date="2015-12" db="EMBL/GenBank/DDBJ databases">
        <title>De novo transcriptome assembly of four potential Pierce s Disease insect vectors from Arizona vineyards.</title>
        <authorList>
            <person name="Tassone E.E."/>
        </authorList>
    </citation>
    <scope>NUCLEOTIDE SEQUENCE</scope>
</reference>
<protein>
    <submittedName>
        <fullName evidence="5">Uncharacterized protein</fullName>
    </submittedName>
</protein>
<feature type="region of interest" description="Disordered" evidence="3">
    <location>
        <begin position="1"/>
        <end position="24"/>
    </location>
</feature>
<dbReference type="EMBL" id="GEDC01013428">
    <property type="protein sequence ID" value="JAS23870.1"/>
    <property type="molecule type" value="Transcribed_RNA"/>
</dbReference>
<evidence type="ECO:0000313" key="5">
    <source>
        <dbReference type="EMBL" id="JAS23870.1"/>
    </source>
</evidence>
<proteinExistence type="predicted"/>
<feature type="non-terminal residue" evidence="5">
    <location>
        <position position="1"/>
    </location>
</feature>
<evidence type="ECO:0000256" key="2">
    <source>
        <dbReference type="ARBA" id="ARBA00023239"/>
    </source>
</evidence>
<keyword evidence="4" id="KW-0812">Transmembrane</keyword>
<feature type="transmembrane region" description="Helical" evidence="4">
    <location>
        <begin position="180"/>
        <end position="201"/>
    </location>
</feature>
<gene>
    <name evidence="5" type="ORF">g.5560</name>
</gene>
<keyword evidence="4" id="KW-1133">Transmembrane helix</keyword>
<evidence type="ECO:0000256" key="4">
    <source>
        <dbReference type="SAM" id="Phobius"/>
    </source>
</evidence>
<dbReference type="PANTHER" id="PTHR45627:SF12">
    <property type="entry name" value="ADENYLATE CYCLASE TYPE 2"/>
    <property type="match status" value="1"/>
</dbReference>
<keyword evidence="4" id="KW-0472">Membrane</keyword>
<keyword evidence="2" id="KW-0456">Lyase</keyword>